<feature type="compositionally biased region" description="Basic and acidic residues" evidence="1">
    <location>
        <begin position="798"/>
        <end position="818"/>
    </location>
</feature>
<feature type="compositionally biased region" description="Polar residues" evidence="1">
    <location>
        <begin position="521"/>
        <end position="539"/>
    </location>
</feature>
<feature type="compositionally biased region" description="Polar residues" evidence="1">
    <location>
        <begin position="454"/>
        <end position="513"/>
    </location>
</feature>
<feature type="compositionally biased region" description="Basic and acidic residues" evidence="1">
    <location>
        <begin position="1693"/>
        <end position="1714"/>
    </location>
</feature>
<feature type="compositionally biased region" description="Basic and acidic residues" evidence="1">
    <location>
        <begin position="1329"/>
        <end position="1338"/>
    </location>
</feature>
<feature type="region of interest" description="Disordered" evidence="1">
    <location>
        <begin position="449"/>
        <end position="582"/>
    </location>
</feature>
<name>A0A811KP12_9BILA</name>
<feature type="region of interest" description="Disordered" evidence="1">
    <location>
        <begin position="1821"/>
        <end position="1840"/>
    </location>
</feature>
<protein>
    <submittedName>
        <fullName evidence="2">Uncharacterized protein</fullName>
    </submittedName>
</protein>
<feature type="compositionally biased region" description="Polar residues" evidence="1">
    <location>
        <begin position="735"/>
        <end position="744"/>
    </location>
</feature>
<feature type="region of interest" description="Disordered" evidence="1">
    <location>
        <begin position="1655"/>
        <end position="1741"/>
    </location>
</feature>
<dbReference type="Proteomes" id="UP000614601">
    <property type="component" value="Unassembled WGS sequence"/>
</dbReference>
<comment type="caution">
    <text evidence="2">The sequence shown here is derived from an EMBL/GenBank/DDBJ whole genome shotgun (WGS) entry which is preliminary data.</text>
</comment>
<sequence length="2094" mass="231351">MDPHGNQFIPNNFQGSLANQLNQLGGGQNVNLVHTLSQLNDLKNSNGNQPQFNQNLINSNYLQQDINNYGGNTNGWGQPQGNDWDSAKMAAMYNIIQNSVNHRPSQYPNANFFAQNPSLFNNSVPSVPNSDLSAFSSSSSTSLTPNMPFNTIDNGYNNYFQSLPSSSTKMPLTSQMETDALSEFLDIRPGNFFNNQPDDFSAGSQNQLNHGVGGLESNLNGLRTLNDNLNATQQNTSMLNISQAGNLQQNSAFGSQYNPTTSCYGQQNALDNVLNPRLSGHSNQQGLIPPDLAGLSTTQIGTSRVMNNMNATQNLMTYQQGLANTLSNPNQTQLGNQVYYPTVPTINQVYSKAEIDLDSVDLNELAEKLSKYEQNTKPVTSGVDKGYYGFPGTSTNIPGSSQKTDWSNIIPGSLQGPSNHLQEDFQRSTAAKTSNFKALQQEMGPQSVPIALSRTGNGFSQSPGSSIPYNGPQSNKSYHGPASNASFHGGSQMSHQGPGSTSSFHGPASQISQHGPEGQASLHNPASQSSVHGPMSHSSFHGPPSNMSGLAMSTHMFSPPAQPSHLQSREVPSGSSQSNAVSGFDDVQQGVAKCTENNQRIDSLQGFGGHPGILQNFEATTHLDPSQTPAASNILDTSKNSNIDTSGDTDKMLDIATELAFGLPSEAPREPKEKTENGLHLQEFSEPSRLHKESEAADQLGKDSTTFTEFNKNSVSSTKLNKGSITPTELEKPSDSSTGNQECSESPKKPTDSLAFEAMGSESPKNLKTSEPTEENKALKPSLPSETTLSKETAAAVDHNKKEEQVEEKEKEDEADKNAKLIDFFNGMASSFKVEFPKLATESLSLDTVEFTPPDSPTESASANPSSLLFSTIPSNTTSTNLSMFSTFKPFDFNLPQQGNQGLVDSPSSSKLISFLPDTKLEKDDKLLLAKALDKPKEEKAEGSKKVPIYKLDLNDQKEDKKKDSKNVYDFDEDEFAIPSEPVQKKPEPKPIPKISIPQPVYHPVKPKHHHHHKNKHVKIKIKPIEAVPDQKTCLQVVKKQFEANSEAGIRVFPLHDTDIQVNPTPKAWRWDSDPNENTKLEVVVKEEVESERPSLKLTIKMTKKEPASYYEEPENVDSYGNFGHSKKRRKVSDSEDDEDEYLPSAVKKSKKKKKRRASVKEFEALEEFDRLSQCSSTEAHPISTRRNSIIDPFKHANDLDDETKLKYLALEKTDNLTKGDFVVDKYDLLNLDIEDVCIWRVEKQVKLRFEPCQTEDMYGFYNMTDHYAVWYDEMMSNCIKINCEYISQTKNEAIIRPLYPIDQLFSAIPIDSDDLQIVCNDVDMEKEVGKGRGRDSEEVMEQDSGKNVSRILDSESIQDSEDTVNGKLDSEGLIDKNMDSEGLVGKNMDSEGTTLKDMCSKGILKSTKDSEELLCNKTSSEGVMKATEDSEGVMMITKDSEGFTKTADSEGFATKTSDLEAFMKKTEDSGGNTKKKEYTEGLTVKLRHSDGTMNKTGDSEGITRTIENSEGLMGKNRDSEEIKQNITPSESIKKKLSASEGRMKKNLNLERILKKIGPESTMKNTNSPGVKAKETPNSEGFVLQGLVAKETVNAGYTSEADVATEKDVQGDGIALKINGVYKVIPNKSHDENRGESNGQSTVNGLKNAVCQLQDSEGHREDSGKTIHGQLDSRGHFEEREDNARQIQVSEGYSKDSDRTLHGLLDSEGHREGSSKPLLGLLDSEGNREDSDKLFNSKQDSEGYCDHKNEVHSLPRCNKKSEGNIDKDLQILLDSEVHRRKASTSATDSHVNCNSETHGEMLRQEATDTHDNCDSKAHREISKHQATDSHGKFDSEAQRQMSKQQTADSLLFCDSEAQNDKLKQQTTDFHGKHDSEALPVETLKSLKSTVLLLIKEVVYPGSIHKIQNDNSTPLLHGLHTVIGMIEDVYCNILENFEILQNLKEKIDSFNKMVKIHGNYGRNANYGSFCENCESDSEVILYNLFNLLSSLTTVMDNVNTRVDEEIDHDEFSEKPSVSPLLLCTNCEGSISKLHNVKHCLDHLFDEIRQEFIGMCINSPVKKQTTAYDKFCGNKDFIDKMATKYAKILSQDVDNA</sequence>
<feature type="region of interest" description="Disordered" evidence="1">
    <location>
        <begin position="662"/>
        <end position="818"/>
    </location>
</feature>
<keyword evidence="3" id="KW-1185">Reference proteome</keyword>
<feature type="compositionally biased region" description="Basic and acidic residues" evidence="1">
    <location>
        <begin position="1725"/>
        <end position="1741"/>
    </location>
</feature>
<feature type="compositionally biased region" description="Basic and acidic residues" evidence="1">
    <location>
        <begin position="1821"/>
        <end position="1837"/>
    </location>
</feature>
<organism evidence="2 3">
    <name type="scientific">Bursaphelenchus okinawaensis</name>
    <dbReference type="NCBI Taxonomy" id="465554"/>
    <lineage>
        <taxon>Eukaryota</taxon>
        <taxon>Metazoa</taxon>
        <taxon>Ecdysozoa</taxon>
        <taxon>Nematoda</taxon>
        <taxon>Chromadorea</taxon>
        <taxon>Rhabditida</taxon>
        <taxon>Tylenchina</taxon>
        <taxon>Tylenchomorpha</taxon>
        <taxon>Aphelenchoidea</taxon>
        <taxon>Aphelenchoididae</taxon>
        <taxon>Bursaphelenchus</taxon>
    </lineage>
</organism>
<dbReference type="EMBL" id="CAJFDH010000003">
    <property type="protein sequence ID" value="CAD5217377.1"/>
    <property type="molecule type" value="Genomic_DNA"/>
</dbReference>
<feature type="region of interest" description="Disordered" evidence="1">
    <location>
        <begin position="1107"/>
        <end position="1148"/>
    </location>
</feature>
<feature type="region of interest" description="Disordered" evidence="1">
    <location>
        <begin position="1329"/>
        <end position="1349"/>
    </location>
</feature>
<gene>
    <name evidence="2" type="ORF">BOKJ2_LOCUS7057</name>
</gene>
<accession>A0A811KP12</accession>
<evidence type="ECO:0000313" key="2">
    <source>
        <dbReference type="EMBL" id="CAD5217377.1"/>
    </source>
</evidence>
<evidence type="ECO:0000313" key="3">
    <source>
        <dbReference type="Proteomes" id="UP000614601"/>
    </source>
</evidence>
<dbReference type="Proteomes" id="UP000783686">
    <property type="component" value="Unassembled WGS sequence"/>
</dbReference>
<evidence type="ECO:0000256" key="1">
    <source>
        <dbReference type="SAM" id="MobiDB-lite"/>
    </source>
</evidence>
<feature type="compositionally biased region" description="Basic and acidic residues" evidence="1">
    <location>
        <begin position="667"/>
        <end position="677"/>
    </location>
</feature>
<dbReference type="OrthoDB" id="309640at2759"/>
<dbReference type="EMBL" id="CAJFCW020000003">
    <property type="protein sequence ID" value="CAG9107657.1"/>
    <property type="molecule type" value="Genomic_DNA"/>
</dbReference>
<feature type="compositionally biased region" description="Basic and acidic residues" evidence="1">
    <location>
        <begin position="686"/>
        <end position="695"/>
    </location>
</feature>
<reference evidence="2" key="1">
    <citation type="submission" date="2020-09" db="EMBL/GenBank/DDBJ databases">
        <authorList>
            <person name="Kikuchi T."/>
        </authorList>
    </citation>
    <scope>NUCLEOTIDE SEQUENCE</scope>
    <source>
        <strain evidence="2">SH1</strain>
    </source>
</reference>
<proteinExistence type="predicted"/>
<feature type="compositionally biased region" description="Basic and acidic residues" evidence="1">
    <location>
        <begin position="1656"/>
        <end position="1684"/>
    </location>
</feature>
<feature type="compositionally biased region" description="Polar residues" evidence="1">
    <location>
        <begin position="702"/>
        <end position="727"/>
    </location>
</feature>